<dbReference type="SUPFAM" id="SSF49452">
    <property type="entry name" value="Starch-binding domain-like"/>
    <property type="match status" value="1"/>
</dbReference>
<dbReference type="InterPro" id="IPR013783">
    <property type="entry name" value="Ig-like_fold"/>
</dbReference>
<dbReference type="Proteomes" id="UP000789375">
    <property type="component" value="Unassembled WGS sequence"/>
</dbReference>
<comment type="caution">
    <text evidence="3">The sequence shown here is derived from an EMBL/GenBank/DDBJ whole genome shotgun (WGS) entry which is preliminary data.</text>
</comment>
<sequence length="733" mass="85602">MDKRKGKNRIDINSNMNSNQSDDDNSDVFYEAVTDVEVSTPQNNNVFYEAVTDVEVSKPQNNRYSIFTSLSLLSNSFSISGVTKKCKIIIGNKISNFIAPEDDSYTKIIFHVHFPKVHVGDPVIVGNIEELGNWNEPKVILKQHNKKHTSYWYSDPIQIPNVRFQVTVRYKYAVYSYNNLHLEYEGSGPDDDRELDIQRQQFDIWKNNSAYRINKINDYMFLNVIYGSENIKGMILDYDRILKQHQDLTLSVTNLQFINKRVSDKSIGKRLFLCFLLGHIAANNSERFELPREFQFFPLLQAFFTVDQYTFPSDSMHVVLKGIDLLIRHNIHYGLFEWLEIFSIAKNFDPQYKFINTISFSNCNNEKYIEDCFEKILKDKFDEYHRAKIIKWLMSQCNNAKYFSIIWRSSKKSDKKLRQDLEDNIKKMISEDEPANLHKNFTQLPDDIRDKVSDLFKKRVLDLLTKDRLAIWDEPKSKSISNLLNSKRLNWTKNEYIAVLRTVSTSNDDQLLSVFPSLLKNWKEMSNGIDYQITQLCINWYKKLMNRIGRTSSNSTAHRGESIIAVLENLSRICSLINEHSILGELIGLTFGHIRRFPEESILNTASNVEKFSSEAVHVFTKVIEEKIDSMELDRFIPLLNKMQVICGSTGKSLKIPNDEQYKIKEETCQTLVSFVNRNAKLPQLKDQWLNYEKDKYEQALEKINHKLGRIFGTLQKHERPVKNSEGRVMSDI</sequence>
<proteinExistence type="predicted"/>
<name>A0A9N9HKW5_FUNMO</name>
<dbReference type="SUPFAM" id="SSF48371">
    <property type="entry name" value="ARM repeat"/>
    <property type="match status" value="1"/>
</dbReference>
<dbReference type="Gene3D" id="2.60.40.10">
    <property type="entry name" value="Immunoglobulins"/>
    <property type="match status" value="1"/>
</dbReference>
<organism evidence="3 4">
    <name type="scientific">Funneliformis mosseae</name>
    <name type="common">Endomycorrhizal fungus</name>
    <name type="synonym">Glomus mosseae</name>
    <dbReference type="NCBI Taxonomy" id="27381"/>
    <lineage>
        <taxon>Eukaryota</taxon>
        <taxon>Fungi</taxon>
        <taxon>Fungi incertae sedis</taxon>
        <taxon>Mucoromycota</taxon>
        <taxon>Glomeromycotina</taxon>
        <taxon>Glomeromycetes</taxon>
        <taxon>Glomerales</taxon>
        <taxon>Glomeraceae</taxon>
        <taxon>Funneliformis</taxon>
    </lineage>
</organism>
<dbReference type="AlphaFoldDB" id="A0A9N9HKW5"/>
<dbReference type="InterPro" id="IPR013784">
    <property type="entry name" value="Carb-bd-like_fold"/>
</dbReference>
<accession>A0A9N9HKW5</accession>
<dbReference type="InterPro" id="IPR002044">
    <property type="entry name" value="CBM20"/>
</dbReference>
<evidence type="ECO:0000259" key="2">
    <source>
        <dbReference type="Pfam" id="PF00686"/>
    </source>
</evidence>
<reference evidence="3" key="1">
    <citation type="submission" date="2021-06" db="EMBL/GenBank/DDBJ databases">
        <authorList>
            <person name="Kallberg Y."/>
            <person name="Tangrot J."/>
            <person name="Rosling A."/>
        </authorList>
    </citation>
    <scope>NUCLEOTIDE SEQUENCE</scope>
    <source>
        <strain evidence="3">87-6 pot B 2015</strain>
    </source>
</reference>
<dbReference type="Pfam" id="PF00686">
    <property type="entry name" value="CBM_20"/>
    <property type="match status" value="1"/>
</dbReference>
<dbReference type="GO" id="GO:2001070">
    <property type="term" value="F:starch binding"/>
    <property type="evidence" value="ECO:0007669"/>
    <property type="project" value="InterPro"/>
</dbReference>
<feature type="region of interest" description="Disordered" evidence="1">
    <location>
        <begin position="1"/>
        <end position="25"/>
    </location>
</feature>
<evidence type="ECO:0000313" key="3">
    <source>
        <dbReference type="EMBL" id="CAG8684031.1"/>
    </source>
</evidence>
<dbReference type="EMBL" id="CAJVPP010007048">
    <property type="protein sequence ID" value="CAG8684031.1"/>
    <property type="molecule type" value="Genomic_DNA"/>
</dbReference>
<protein>
    <submittedName>
        <fullName evidence="3">13298_t:CDS:1</fullName>
    </submittedName>
</protein>
<feature type="compositionally biased region" description="Low complexity" evidence="1">
    <location>
        <begin position="11"/>
        <end position="20"/>
    </location>
</feature>
<evidence type="ECO:0000256" key="1">
    <source>
        <dbReference type="SAM" id="MobiDB-lite"/>
    </source>
</evidence>
<dbReference type="InterPro" id="IPR016024">
    <property type="entry name" value="ARM-type_fold"/>
</dbReference>
<evidence type="ECO:0000313" key="4">
    <source>
        <dbReference type="Proteomes" id="UP000789375"/>
    </source>
</evidence>
<gene>
    <name evidence="3" type="ORF">FMOSSE_LOCUS13042</name>
</gene>
<feature type="domain" description="CBM20" evidence="2">
    <location>
        <begin position="107"/>
        <end position="186"/>
    </location>
</feature>
<feature type="non-terminal residue" evidence="3">
    <location>
        <position position="733"/>
    </location>
</feature>
<keyword evidence="4" id="KW-1185">Reference proteome</keyword>